<feature type="transmembrane region" description="Helical" evidence="1">
    <location>
        <begin position="291"/>
        <end position="314"/>
    </location>
</feature>
<dbReference type="InterPro" id="IPR014044">
    <property type="entry name" value="CAP_dom"/>
</dbReference>
<dbReference type="AlphaFoldDB" id="A0A2H0UHY5"/>
<keyword evidence="1" id="KW-1133">Transmembrane helix</keyword>
<dbReference type="PANTHER" id="PTHR31157">
    <property type="entry name" value="SCP DOMAIN-CONTAINING PROTEIN"/>
    <property type="match status" value="1"/>
</dbReference>
<accession>A0A2H0UHY5</accession>
<keyword evidence="1" id="KW-0812">Transmembrane</keyword>
<proteinExistence type="predicted"/>
<organism evidence="3 4">
    <name type="scientific">Candidatus Kaiserbacteria bacterium CG10_big_fil_rev_8_21_14_0_10_44_10</name>
    <dbReference type="NCBI Taxonomy" id="1974606"/>
    <lineage>
        <taxon>Bacteria</taxon>
        <taxon>Candidatus Kaiseribacteriota</taxon>
    </lineage>
</organism>
<sequence>MKNWLKKVFVPNADNDFRPHVLQRAALVGMMGLVLVSFSIANLQSILWISSDWLVSTILPAVVTDATNSARAEEGKSPLVRNPALDEAARLKAEDMAKNEYFAHWSPTGVSPWHWFGEAGYSYVHAGENLAVHFTDSSAVVDAWLKSPTHRENIMNAKYTEIGIGTAKGQYEGYDTVFVVQMFGTPAAIVASSVVEETTVPATTETEVVVAEDTAVTEDEPVTAPPVVAGAQEDTEASVGVTEEGTVVYESFASTVAEDVAEGVEEVISAPVGNITSSPSMISRIMTSPRLLLQIVYSILGLFVIGALLASIIIEWRRHHPVQIAYATAMLLVMMVLFQLHIFVSNGALIA</sequence>
<dbReference type="Gene3D" id="3.40.33.10">
    <property type="entry name" value="CAP"/>
    <property type="match status" value="1"/>
</dbReference>
<protein>
    <recommendedName>
        <fullName evidence="2">SCP domain-containing protein</fullName>
    </recommendedName>
</protein>
<reference evidence="4" key="1">
    <citation type="submission" date="2017-09" db="EMBL/GenBank/DDBJ databases">
        <title>Depth-based differentiation of microbial function through sediment-hosted aquifers and enrichment of novel symbionts in the deep terrestrial subsurface.</title>
        <authorList>
            <person name="Probst A.J."/>
            <person name="Ladd B."/>
            <person name="Jarett J.K."/>
            <person name="Geller-Mcgrath D.E."/>
            <person name="Sieber C.M.K."/>
            <person name="Emerson J.B."/>
            <person name="Anantharaman K."/>
            <person name="Thomas B.C."/>
            <person name="Malmstrom R."/>
            <person name="Stieglmeier M."/>
            <person name="Klingl A."/>
            <person name="Woyke T."/>
            <person name="Ryan C.M."/>
            <person name="Banfield J.F."/>
        </authorList>
    </citation>
    <scope>NUCLEOTIDE SEQUENCE [LARGE SCALE GENOMIC DNA]</scope>
</reference>
<evidence type="ECO:0000313" key="4">
    <source>
        <dbReference type="Proteomes" id="UP000229612"/>
    </source>
</evidence>
<dbReference type="InterPro" id="IPR035940">
    <property type="entry name" value="CAP_sf"/>
</dbReference>
<evidence type="ECO:0000259" key="2">
    <source>
        <dbReference type="Pfam" id="PF00188"/>
    </source>
</evidence>
<dbReference type="Pfam" id="PF00188">
    <property type="entry name" value="CAP"/>
    <property type="match status" value="1"/>
</dbReference>
<name>A0A2H0UHY5_9BACT</name>
<keyword evidence="1" id="KW-0472">Membrane</keyword>
<gene>
    <name evidence="3" type="ORF">COU14_01230</name>
</gene>
<dbReference type="CDD" id="cd05379">
    <property type="entry name" value="CAP_bacterial"/>
    <property type="match status" value="1"/>
</dbReference>
<dbReference type="Proteomes" id="UP000229612">
    <property type="component" value="Unassembled WGS sequence"/>
</dbReference>
<feature type="domain" description="SCP" evidence="2">
    <location>
        <begin position="65"/>
        <end position="183"/>
    </location>
</feature>
<dbReference type="EMBL" id="PFBG01000013">
    <property type="protein sequence ID" value="PIR86018.1"/>
    <property type="molecule type" value="Genomic_DNA"/>
</dbReference>
<feature type="transmembrane region" description="Helical" evidence="1">
    <location>
        <begin position="326"/>
        <end position="350"/>
    </location>
</feature>
<dbReference type="PANTHER" id="PTHR31157:SF1">
    <property type="entry name" value="SCP DOMAIN-CONTAINING PROTEIN"/>
    <property type="match status" value="1"/>
</dbReference>
<dbReference type="SUPFAM" id="SSF55797">
    <property type="entry name" value="PR-1-like"/>
    <property type="match status" value="1"/>
</dbReference>
<feature type="transmembrane region" description="Helical" evidence="1">
    <location>
        <begin position="21"/>
        <end position="40"/>
    </location>
</feature>
<comment type="caution">
    <text evidence="3">The sequence shown here is derived from an EMBL/GenBank/DDBJ whole genome shotgun (WGS) entry which is preliminary data.</text>
</comment>
<evidence type="ECO:0000313" key="3">
    <source>
        <dbReference type="EMBL" id="PIR86018.1"/>
    </source>
</evidence>
<evidence type="ECO:0000256" key="1">
    <source>
        <dbReference type="SAM" id="Phobius"/>
    </source>
</evidence>